<dbReference type="InterPro" id="IPR000683">
    <property type="entry name" value="Gfo/Idh/MocA-like_OxRdtase_N"/>
</dbReference>
<comment type="caution">
    <text evidence="3">The sequence shown here is derived from an EMBL/GenBank/DDBJ whole genome shotgun (WGS) entry which is preliminary data.</text>
</comment>
<reference evidence="3" key="1">
    <citation type="submission" date="2019-09" db="EMBL/GenBank/DDBJ databases">
        <title>Characterisation of the sponge microbiome using genome-centric metagenomics.</title>
        <authorList>
            <person name="Engelberts J.P."/>
            <person name="Robbins S.J."/>
            <person name="De Goeij J.M."/>
            <person name="Aranda M."/>
            <person name="Bell S.C."/>
            <person name="Webster N.S."/>
        </authorList>
    </citation>
    <scope>NUCLEOTIDE SEQUENCE</scope>
    <source>
        <strain evidence="3">SB0662_bin_9</strain>
    </source>
</reference>
<dbReference type="GO" id="GO:0000166">
    <property type="term" value="F:nucleotide binding"/>
    <property type="evidence" value="ECO:0007669"/>
    <property type="project" value="InterPro"/>
</dbReference>
<feature type="domain" description="Gfo/Idh/MocA-like oxidoreductase N-terminal" evidence="1">
    <location>
        <begin position="9"/>
        <end position="122"/>
    </location>
</feature>
<dbReference type="Pfam" id="PF22725">
    <property type="entry name" value="GFO_IDH_MocA_C3"/>
    <property type="match status" value="1"/>
</dbReference>
<sequence>MPMRESRYKAAIIGTGGISRAHAGALAAHADRVELVAAVDIDGDRARDFADRHGVPQTFTDPEAMLTRVQPDIVHVCTPPGLHAEQSVAAMEAGAWVLCEKPLCASLAEMDRIEAGEAATGNYTSSVFQWRFGSGGRHLKELIRKEAMGRLLVANVLTTWYRGDPYFAVRWRSTWKAAVGGCTVVHGIHIMDFALWLIGEWREIRAMMATLAHDIEVENVSMASVRFADGAMASFSNSILSPRQESVLRLDFASATVEMKRNVYTYGNQDWSYSTWEESPHADAVKEWGSLPPDVPASHATQVGSFLDSRDRNERPEVSGADIRGTIEFLTAFYKSAVEGRPVLRGEIRPGDPWYRLMNGQFHLLDEVAG</sequence>
<dbReference type="SUPFAM" id="SSF51735">
    <property type="entry name" value="NAD(P)-binding Rossmann-fold domains"/>
    <property type="match status" value="1"/>
</dbReference>
<dbReference type="PANTHER" id="PTHR43249">
    <property type="entry name" value="UDP-N-ACETYL-2-AMINO-2-DEOXY-D-GLUCURONATE OXIDASE"/>
    <property type="match status" value="1"/>
</dbReference>
<evidence type="ECO:0000259" key="1">
    <source>
        <dbReference type="Pfam" id="PF01408"/>
    </source>
</evidence>
<evidence type="ECO:0000313" key="3">
    <source>
        <dbReference type="EMBL" id="MYD90718.1"/>
    </source>
</evidence>
<accession>A0A6B1DU03</accession>
<feature type="domain" description="GFO/IDH/MocA-like oxidoreductase" evidence="2">
    <location>
        <begin position="137"/>
        <end position="245"/>
    </location>
</feature>
<dbReference type="AlphaFoldDB" id="A0A6B1DU03"/>
<evidence type="ECO:0000259" key="2">
    <source>
        <dbReference type="Pfam" id="PF22725"/>
    </source>
</evidence>
<dbReference type="SUPFAM" id="SSF55347">
    <property type="entry name" value="Glyceraldehyde-3-phosphate dehydrogenase-like, C-terminal domain"/>
    <property type="match status" value="1"/>
</dbReference>
<organism evidence="3">
    <name type="scientific">Caldilineaceae bacterium SB0662_bin_9</name>
    <dbReference type="NCBI Taxonomy" id="2605258"/>
    <lineage>
        <taxon>Bacteria</taxon>
        <taxon>Bacillati</taxon>
        <taxon>Chloroflexota</taxon>
        <taxon>Caldilineae</taxon>
        <taxon>Caldilineales</taxon>
        <taxon>Caldilineaceae</taxon>
    </lineage>
</organism>
<dbReference type="Gene3D" id="3.40.50.720">
    <property type="entry name" value="NAD(P)-binding Rossmann-like Domain"/>
    <property type="match status" value="1"/>
</dbReference>
<proteinExistence type="predicted"/>
<dbReference type="InterPro" id="IPR052515">
    <property type="entry name" value="Gfo/Idh/MocA_Oxidoreductase"/>
</dbReference>
<dbReference type="InterPro" id="IPR036291">
    <property type="entry name" value="NAD(P)-bd_dom_sf"/>
</dbReference>
<dbReference type="Pfam" id="PF01408">
    <property type="entry name" value="GFO_IDH_MocA"/>
    <property type="match status" value="1"/>
</dbReference>
<gene>
    <name evidence="3" type="ORF">F4Y08_10350</name>
</gene>
<dbReference type="EMBL" id="VXPY01000074">
    <property type="protein sequence ID" value="MYD90718.1"/>
    <property type="molecule type" value="Genomic_DNA"/>
</dbReference>
<dbReference type="PANTHER" id="PTHR43249:SF1">
    <property type="entry name" value="D-GLUCOSIDE 3-DEHYDROGENASE"/>
    <property type="match status" value="1"/>
</dbReference>
<dbReference type="Gene3D" id="3.30.360.10">
    <property type="entry name" value="Dihydrodipicolinate Reductase, domain 2"/>
    <property type="match status" value="1"/>
</dbReference>
<dbReference type="InterPro" id="IPR055170">
    <property type="entry name" value="GFO_IDH_MocA-like_dom"/>
</dbReference>
<protein>
    <submittedName>
        <fullName evidence="3">Gfo/Idh/MocA family oxidoreductase</fullName>
    </submittedName>
</protein>
<name>A0A6B1DU03_9CHLR</name>